<dbReference type="EMBL" id="JASBWT010000034">
    <property type="protein sequence ID" value="KAJ9092917.1"/>
    <property type="molecule type" value="Genomic_DNA"/>
</dbReference>
<accession>A0ACC2V106</accession>
<reference evidence="1" key="1">
    <citation type="submission" date="2023-04" db="EMBL/GenBank/DDBJ databases">
        <title>Draft Genome sequencing of Naganishia species isolated from polar environments using Oxford Nanopore Technology.</title>
        <authorList>
            <person name="Leo P."/>
            <person name="Venkateswaran K."/>
        </authorList>
    </citation>
    <scope>NUCLEOTIDE SEQUENCE</scope>
    <source>
        <strain evidence="1">MNA-CCFEE 5423</strain>
    </source>
</reference>
<keyword evidence="2" id="KW-1185">Reference proteome</keyword>
<evidence type="ECO:0000313" key="1">
    <source>
        <dbReference type="EMBL" id="KAJ9092917.1"/>
    </source>
</evidence>
<protein>
    <submittedName>
        <fullName evidence="1">Uncharacterized protein</fullName>
    </submittedName>
</protein>
<gene>
    <name evidence="1" type="ORF">QFC21_006629</name>
</gene>
<name>A0ACC2V106_9TREE</name>
<sequence>MSNLMHQEEDLLESLIPAIAEVKSDAMEWSLNNLRRYDPAFKVPYSIFEVLADEARDLGNRHGFERIPINADDLVLLEQLEAIDDYGFMAPLPRMIVGDIVRHDWSRTGNDVYTVSIGGFTIIRCSNLTVGVLGESSQSKNYVNNHGNNGFYQAIMLHLLPDNMWLDL</sequence>
<proteinExistence type="predicted"/>
<comment type="caution">
    <text evidence="1">The sequence shown here is derived from an EMBL/GenBank/DDBJ whole genome shotgun (WGS) entry which is preliminary data.</text>
</comment>
<dbReference type="Proteomes" id="UP001227268">
    <property type="component" value="Unassembled WGS sequence"/>
</dbReference>
<organism evidence="1 2">
    <name type="scientific">Naganishia friedmannii</name>
    <dbReference type="NCBI Taxonomy" id="89922"/>
    <lineage>
        <taxon>Eukaryota</taxon>
        <taxon>Fungi</taxon>
        <taxon>Dikarya</taxon>
        <taxon>Basidiomycota</taxon>
        <taxon>Agaricomycotina</taxon>
        <taxon>Tremellomycetes</taxon>
        <taxon>Filobasidiales</taxon>
        <taxon>Filobasidiaceae</taxon>
        <taxon>Naganishia</taxon>
    </lineage>
</organism>
<evidence type="ECO:0000313" key="2">
    <source>
        <dbReference type="Proteomes" id="UP001227268"/>
    </source>
</evidence>